<keyword evidence="2" id="KW-1185">Reference proteome</keyword>
<accession>A0A843UW32</accession>
<organism evidence="1 2">
    <name type="scientific">Colocasia esculenta</name>
    <name type="common">Wild taro</name>
    <name type="synonym">Arum esculentum</name>
    <dbReference type="NCBI Taxonomy" id="4460"/>
    <lineage>
        <taxon>Eukaryota</taxon>
        <taxon>Viridiplantae</taxon>
        <taxon>Streptophyta</taxon>
        <taxon>Embryophyta</taxon>
        <taxon>Tracheophyta</taxon>
        <taxon>Spermatophyta</taxon>
        <taxon>Magnoliopsida</taxon>
        <taxon>Liliopsida</taxon>
        <taxon>Araceae</taxon>
        <taxon>Aroideae</taxon>
        <taxon>Colocasieae</taxon>
        <taxon>Colocasia</taxon>
    </lineage>
</organism>
<sequence>MDSIRSLGFGIVVYTALVIDGVDTSIDGFSVSTQPLVVSTLDPIPRRPSCLTGTGCRHSPW</sequence>
<proteinExistence type="predicted"/>
<dbReference type="AlphaFoldDB" id="A0A843UW32"/>
<name>A0A843UW32_COLES</name>
<dbReference type="Proteomes" id="UP000652761">
    <property type="component" value="Unassembled WGS sequence"/>
</dbReference>
<protein>
    <submittedName>
        <fullName evidence="1">Uncharacterized protein</fullName>
    </submittedName>
</protein>
<comment type="caution">
    <text evidence="1">The sequence shown here is derived from an EMBL/GenBank/DDBJ whole genome shotgun (WGS) entry which is preliminary data.</text>
</comment>
<reference evidence="1" key="1">
    <citation type="submission" date="2017-07" db="EMBL/GenBank/DDBJ databases">
        <title>Taro Niue Genome Assembly and Annotation.</title>
        <authorList>
            <person name="Atibalentja N."/>
            <person name="Keating K."/>
            <person name="Fields C.J."/>
        </authorList>
    </citation>
    <scope>NUCLEOTIDE SEQUENCE</scope>
    <source>
        <strain evidence="1">Niue_2</strain>
        <tissue evidence="1">Leaf</tissue>
    </source>
</reference>
<evidence type="ECO:0000313" key="1">
    <source>
        <dbReference type="EMBL" id="MQL86677.1"/>
    </source>
</evidence>
<evidence type="ECO:0000313" key="2">
    <source>
        <dbReference type="Proteomes" id="UP000652761"/>
    </source>
</evidence>
<dbReference type="EMBL" id="NMUH01000918">
    <property type="protein sequence ID" value="MQL86677.1"/>
    <property type="molecule type" value="Genomic_DNA"/>
</dbReference>
<gene>
    <name evidence="1" type="ORF">Taro_019209</name>
</gene>